<evidence type="ECO:0000259" key="6">
    <source>
        <dbReference type="SMART" id="SM00919"/>
    </source>
</evidence>
<keyword evidence="2" id="KW-0560">Oxidoreductase</keyword>
<gene>
    <name evidence="8" type="primary">mae</name>
    <name evidence="8" type="ORF">LOSG293_080510</name>
</gene>
<organism evidence="8 9">
    <name type="scientific">Secundilactobacillus oryzae JCM 18671</name>
    <dbReference type="NCBI Taxonomy" id="1291743"/>
    <lineage>
        <taxon>Bacteria</taxon>
        <taxon>Bacillati</taxon>
        <taxon>Bacillota</taxon>
        <taxon>Bacilli</taxon>
        <taxon>Lactobacillales</taxon>
        <taxon>Lactobacillaceae</taxon>
        <taxon>Secundilactobacillus</taxon>
    </lineage>
</organism>
<comment type="similarity">
    <text evidence="1 5">Belongs to the malic enzymes family.</text>
</comment>
<feature type="binding site" evidence="3">
    <location>
        <position position="298"/>
    </location>
    <ligand>
        <name>(S)-malate</name>
        <dbReference type="ChEBI" id="CHEBI:15589"/>
    </ligand>
</feature>
<evidence type="ECO:0000313" key="9">
    <source>
        <dbReference type="Proteomes" id="UP000028700"/>
    </source>
</evidence>
<protein>
    <submittedName>
        <fullName evidence="8">Malic enzyme, NAD-dependent</fullName>
    </submittedName>
</protein>
<dbReference type="Gene3D" id="3.40.50.10380">
    <property type="entry name" value="Malic enzyme, N-terminal domain"/>
    <property type="match status" value="1"/>
</dbReference>
<dbReference type="Pfam" id="PF03949">
    <property type="entry name" value="Malic_M"/>
    <property type="match status" value="1"/>
</dbReference>
<reference evidence="8" key="1">
    <citation type="journal article" date="2014" name="Genome Announc.">
        <title>Draft Genome Sequence of Lactobacillus oryzae Strain SG293T.</title>
        <authorList>
            <person name="Tanizawa Y."/>
            <person name="Fujisawa T."/>
            <person name="Mochizuki T."/>
            <person name="Kaminuma E."/>
            <person name="Nakamura Y."/>
            <person name="Tohno M."/>
        </authorList>
    </citation>
    <scope>NUCLEOTIDE SEQUENCE [LARGE SCALE GENOMIC DNA]</scope>
    <source>
        <strain evidence="8">SG293</strain>
    </source>
</reference>
<dbReference type="Proteomes" id="UP000028700">
    <property type="component" value="Unassembled WGS sequence"/>
</dbReference>
<dbReference type="GO" id="GO:0051287">
    <property type="term" value="F:NAD binding"/>
    <property type="evidence" value="ECO:0007669"/>
    <property type="project" value="InterPro"/>
</dbReference>
<feature type="binding site" evidence="4">
    <location>
        <position position="170"/>
    </location>
    <ligand>
        <name>a divalent metal cation</name>
        <dbReference type="ChEBI" id="CHEBI:60240"/>
    </ligand>
</feature>
<dbReference type="AlphaFoldDB" id="A0A081BHP7"/>
<keyword evidence="4 5" id="KW-0479">Metal-binding</keyword>
<keyword evidence="9" id="KW-1185">Reference proteome</keyword>
<dbReference type="InterPro" id="IPR036291">
    <property type="entry name" value="NAD(P)-bd_dom_sf"/>
</dbReference>
<dbReference type="GO" id="GO:0046872">
    <property type="term" value="F:metal ion binding"/>
    <property type="evidence" value="ECO:0007669"/>
    <property type="project" value="UniProtKB-KW"/>
</dbReference>
<feature type="binding site" evidence="4">
    <location>
        <position position="144"/>
    </location>
    <ligand>
        <name>a divalent metal cation</name>
        <dbReference type="ChEBI" id="CHEBI:60240"/>
    </ligand>
</feature>
<dbReference type="EMBL" id="BBJM01000008">
    <property type="protein sequence ID" value="GAK47565.1"/>
    <property type="molecule type" value="Genomic_DNA"/>
</dbReference>
<feature type="domain" description="Malic enzyme N-terminal" evidence="7">
    <location>
        <begin position="26"/>
        <end position="159"/>
    </location>
</feature>
<evidence type="ECO:0000256" key="1">
    <source>
        <dbReference type="ARBA" id="ARBA00008785"/>
    </source>
</evidence>
<dbReference type="STRING" id="1291743.LOSG293_080510"/>
<evidence type="ECO:0000256" key="4">
    <source>
        <dbReference type="PIRSR" id="PIRSR000106-3"/>
    </source>
</evidence>
<accession>A0A081BHP7</accession>
<comment type="caution">
    <text evidence="8">The sequence shown here is derived from an EMBL/GenBank/DDBJ whole genome shotgun (WGS) entry which is preliminary data.</text>
</comment>
<dbReference type="eggNOG" id="COG0281">
    <property type="taxonomic scope" value="Bacteria"/>
</dbReference>
<evidence type="ECO:0000256" key="5">
    <source>
        <dbReference type="RuleBase" id="RU003427"/>
    </source>
</evidence>
<evidence type="ECO:0000259" key="7">
    <source>
        <dbReference type="SMART" id="SM01274"/>
    </source>
</evidence>
<evidence type="ECO:0000256" key="2">
    <source>
        <dbReference type="ARBA" id="ARBA00023002"/>
    </source>
</evidence>
<dbReference type="PIRSF" id="PIRSF000106">
    <property type="entry name" value="ME"/>
    <property type="match status" value="1"/>
</dbReference>
<dbReference type="SUPFAM" id="SSF53223">
    <property type="entry name" value="Aminoacid dehydrogenase-like, N-terminal domain"/>
    <property type="match status" value="1"/>
</dbReference>
<dbReference type="InterPro" id="IPR037062">
    <property type="entry name" value="Malic_N_dom_sf"/>
</dbReference>
<sequence>MLHNHKEKDDVLTETDEILKLHEKYTGVLDINSELDVKSKHDLSQAYTPGVAVISKLIAENPQLKNKYTMSGKLIALITDGSAVLGLGNIGPAGGLPVIEGKALLYKDLSGIDAIPIAIDQVDVDEFVSTIKNTSLSFAGIHLEDIAAPRCFDIEEKLKRELDIPVYHDDQEGTAIVVLAGLINSLKLVGKKLETANIIVNGVGASGLATANLLYEVGAKHITLVDINGVITGDDEAANNYQKNLAQKLDTPSSDKHKSLSEVISGQDVFIGLSDQDVLTDDDVKQMDAQPIIFALANPKPEINPQVASEAGAAIVATGSSQYPNQVNNILAFPGLFKGLLESGIKQVDSSLQKAVALALADVIEKPTKKNIVPSVFDKKVVPSVVNAIVKYASENK</sequence>
<dbReference type="InterPro" id="IPR012301">
    <property type="entry name" value="Malic_N_dom"/>
</dbReference>
<comment type="cofactor">
    <cofactor evidence="4">
        <name>Mg(2+)</name>
        <dbReference type="ChEBI" id="CHEBI:18420"/>
    </cofactor>
    <cofactor evidence="4">
        <name>Mn(2+)</name>
        <dbReference type="ChEBI" id="CHEBI:29035"/>
    </cofactor>
    <text evidence="4">Divalent metal cations. Prefers magnesium or manganese.</text>
</comment>
<dbReference type="InterPro" id="IPR051674">
    <property type="entry name" value="Malate_Decarboxylase"/>
</dbReference>
<evidence type="ECO:0000313" key="8">
    <source>
        <dbReference type="EMBL" id="GAK47565.1"/>
    </source>
</evidence>
<dbReference type="SUPFAM" id="SSF51735">
    <property type="entry name" value="NAD(P)-binding Rossmann-fold domains"/>
    <property type="match status" value="1"/>
</dbReference>
<feature type="domain" description="Malic enzyme NAD-binding" evidence="6">
    <location>
        <begin position="171"/>
        <end position="394"/>
    </location>
</feature>
<dbReference type="Gene3D" id="3.40.50.720">
    <property type="entry name" value="NAD(P)-binding Rossmann-like Domain"/>
    <property type="match status" value="1"/>
</dbReference>
<dbReference type="SMART" id="SM00919">
    <property type="entry name" value="Malic_M"/>
    <property type="match status" value="1"/>
</dbReference>
<dbReference type="Pfam" id="PF00390">
    <property type="entry name" value="malic"/>
    <property type="match status" value="1"/>
</dbReference>
<dbReference type="PRINTS" id="PR00072">
    <property type="entry name" value="MALOXRDTASE"/>
</dbReference>
<dbReference type="SMART" id="SM01274">
    <property type="entry name" value="malic"/>
    <property type="match status" value="1"/>
</dbReference>
<evidence type="ECO:0000256" key="3">
    <source>
        <dbReference type="PIRSR" id="PIRSR000106-2"/>
    </source>
</evidence>
<feature type="binding site" evidence="3">
    <location>
        <position position="328"/>
    </location>
    <ligand>
        <name>(S)-malate</name>
        <dbReference type="ChEBI" id="CHEBI:15589"/>
    </ligand>
</feature>
<dbReference type="InterPro" id="IPR012302">
    <property type="entry name" value="Malic_NAD-bd"/>
</dbReference>
<proteinExistence type="inferred from homology"/>
<dbReference type="InterPro" id="IPR046346">
    <property type="entry name" value="Aminoacid_DH-like_N_sf"/>
</dbReference>
<dbReference type="GO" id="GO:0004470">
    <property type="term" value="F:malic enzyme activity"/>
    <property type="evidence" value="ECO:0007669"/>
    <property type="project" value="InterPro"/>
</dbReference>
<name>A0A081BHP7_9LACO</name>
<dbReference type="GO" id="GO:0016616">
    <property type="term" value="F:oxidoreductase activity, acting on the CH-OH group of donors, NAD or NADP as acceptor"/>
    <property type="evidence" value="ECO:0007669"/>
    <property type="project" value="InterPro"/>
</dbReference>
<feature type="binding site" evidence="4">
    <location>
        <position position="145"/>
    </location>
    <ligand>
        <name>a divalent metal cation</name>
        <dbReference type="ChEBI" id="CHEBI:60240"/>
    </ligand>
</feature>
<dbReference type="PANTHER" id="PTHR43237:SF4">
    <property type="entry name" value="NADP-DEPENDENT MALIC ENZYME"/>
    <property type="match status" value="1"/>
</dbReference>
<dbReference type="InterPro" id="IPR001891">
    <property type="entry name" value="Malic_OxRdtase"/>
</dbReference>
<dbReference type="PANTHER" id="PTHR43237">
    <property type="entry name" value="NADP-DEPENDENT MALIC ENZYME"/>
    <property type="match status" value="1"/>
</dbReference>